<proteinExistence type="predicted"/>
<keyword evidence="2" id="KW-1185">Reference proteome</keyword>
<accession>A0A9R0RE77</accession>
<evidence type="ECO:0000313" key="2">
    <source>
        <dbReference type="Proteomes" id="UP000324705"/>
    </source>
</evidence>
<evidence type="ECO:0000313" key="1">
    <source>
        <dbReference type="EMBL" id="VAH58809.1"/>
    </source>
</evidence>
<organism evidence="1 2">
    <name type="scientific">Triticum turgidum subsp. durum</name>
    <name type="common">Durum wheat</name>
    <name type="synonym">Triticum durum</name>
    <dbReference type="NCBI Taxonomy" id="4567"/>
    <lineage>
        <taxon>Eukaryota</taxon>
        <taxon>Viridiplantae</taxon>
        <taxon>Streptophyta</taxon>
        <taxon>Embryophyta</taxon>
        <taxon>Tracheophyta</taxon>
        <taxon>Spermatophyta</taxon>
        <taxon>Magnoliopsida</taxon>
        <taxon>Liliopsida</taxon>
        <taxon>Poales</taxon>
        <taxon>Poaceae</taxon>
        <taxon>BOP clade</taxon>
        <taxon>Pooideae</taxon>
        <taxon>Triticodae</taxon>
        <taxon>Triticeae</taxon>
        <taxon>Triticinae</taxon>
        <taxon>Triticum</taxon>
    </lineage>
</organism>
<gene>
    <name evidence="1" type="ORF">TRITD_3Av1G051850</name>
</gene>
<name>A0A9R0RE77_TRITD</name>
<sequence length="82" mass="9234">MDSLPLWLAFAVARPVAPHLLQPPLCLELAAMPNNELFVSELQNTLDKNQYGWMRQEVKLSSVMGEAKSLKQELESVQQVPD</sequence>
<dbReference type="EMBL" id="LT934115">
    <property type="protein sequence ID" value="VAH58809.1"/>
    <property type="molecule type" value="Genomic_DNA"/>
</dbReference>
<reference evidence="1 2" key="1">
    <citation type="submission" date="2017-09" db="EMBL/GenBank/DDBJ databases">
        <authorList>
            <consortium name="International Durum Wheat Genome Sequencing Consortium (IDWGSC)"/>
            <person name="Milanesi L."/>
        </authorList>
    </citation>
    <scope>NUCLEOTIDE SEQUENCE [LARGE SCALE GENOMIC DNA]</scope>
    <source>
        <strain evidence="2">cv. Svevo</strain>
    </source>
</reference>
<dbReference type="Gramene" id="TRITD3Av1G051850.1">
    <property type="protein sequence ID" value="TRITD3Av1G051850.1"/>
    <property type="gene ID" value="TRITD3Av1G051850"/>
</dbReference>
<protein>
    <submittedName>
        <fullName evidence="1">Uncharacterized protein</fullName>
    </submittedName>
</protein>
<dbReference type="AlphaFoldDB" id="A0A9R0RE77"/>
<dbReference type="Proteomes" id="UP000324705">
    <property type="component" value="Chromosome 3A"/>
</dbReference>
<dbReference type="OMA" id="MDSLPLW"/>